<dbReference type="RefSeq" id="WP_373567543.1">
    <property type="nucleotide sequence ID" value="NZ_JANHOF010000002.1"/>
</dbReference>
<protein>
    <recommendedName>
        <fullName evidence="3">Metallo-beta-lactamase domain-containing protein</fullName>
    </recommendedName>
</protein>
<sequence>MNLPGSPSSVSVICSRLTRSRCCPNIIVQAEGLTILYAGNTALFSDMKMIGDRHLIDIVFLSIGDHFTMGPGDALPAADWYGAKLVVLVYNSFPRDPPGCQSISNAAWRRVLSSGVTLEVTKERL</sequence>
<keyword evidence="2" id="KW-1185">Reference proteome</keyword>
<organism evidence="1 2">
    <name type="scientific">Paenibacillus mendelii</name>
    <dbReference type="NCBI Taxonomy" id="206163"/>
    <lineage>
        <taxon>Bacteria</taxon>
        <taxon>Bacillati</taxon>
        <taxon>Bacillota</taxon>
        <taxon>Bacilli</taxon>
        <taxon>Bacillales</taxon>
        <taxon>Paenibacillaceae</taxon>
        <taxon>Paenibacillus</taxon>
    </lineage>
</organism>
<comment type="caution">
    <text evidence="1">The sequence shown here is derived from an EMBL/GenBank/DDBJ whole genome shotgun (WGS) entry which is preliminary data.</text>
</comment>
<dbReference type="EMBL" id="JBHLVF010000047">
    <property type="protein sequence ID" value="MFC0396222.1"/>
    <property type="molecule type" value="Genomic_DNA"/>
</dbReference>
<dbReference type="Gene3D" id="3.60.15.10">
    <property type="entry name" value="Ribonuclease Z/Hydroxyacylglutathione hydrolase-like"/>
    <property type="match status" value="1"/>
</dbReference>
<accession>A0ABV6JJX0</accession>
<dbReference type="Proteomes" id="UP001589818">
    <property type="component" value="Unassembled WGS sequence"/>
</dbReference>
<evidence type="ECO:0008006" key="3">
    <source>
        <dbReference type="Google" id="ProtNLM"/>
    </source>
</evidence>
<reference evidence="1 2" key="1">
    <citation type="submission" date="2024-09" db="EMBL/GenBank/DDBJ databases">
        <authorList>
            <person name="Sun Q."/>
            <person name="Mori K."/>
        </authorList>
    </citation>
    <scope>NUCLEOTIDE SEQUENCE [LARGE SCALE GENOMIC DNA]</scope>
    <source>
        <strain evidence="1 2">CCM 4839</strain>
    </source>
</reference>
<proteinExistence type="predicted"/>
<evidence type="ECO:0000313" key="1">
    <source>
        <dbReference type="EMBL" id="MFC0396222.1"/>
    </source>
</evidence>
<dbReference type="SUPFAM" id="SSF56281">
    <property type="entry name" value="Metallo-hydrolase/oxidoreductase"/>
    <property type="match status" value="1"/>
</dbReference>
<dbReference type="InterPro" id="IPR036866">
    <property type="entry name" value="RibonucZ/Hydroxyglut_hydro"/>
</dbReference>
<gene>
    <name evidence="1" type="ORF">ACFFJ8_33200</name>
</gene>
<evidence type="ECO:0000313" key="2">
    <source>
        <dbReference type="Proteomes" id="UP001589818"/>
    </source>
</evidence>
<name>A0ABV6JJX0_9BACL</name>